<reference evidence="1 2" key="1">
    <citation type="submission" date="2016-04" db="EMBL/GenBank/DDBJ databases">
        <title>Genome analyses suggest a sexual origin of heterokaryosis in a supposedly ancient asexual fungus.</title>
        <authorList>
            <person name="Ropars J."/>
            <person name="Sedzielewska K."/>
            <person name="Noel J."/>
            <person name="Charron P."/>
            <person name="Farinelli L."/>
            <person name="Marton T."/>
            <person name="Kruger M."/>
            <person name="Pelin A."/>
            <person name="Brachmann A."/>
            <person name="Corradi N."/>
        </authorList>
    </citation>
    <scope>NUCLEOTIDE SEQUENCE [LARGE SCALE GENOMIC DNA]</scope>
    <source>
        <strain evidence="1 2">C2</strain>
    </source>
</reference>
<comment type="caution">
    <text evidence="1">The sequence shown here is derived from an EMBL/GenBank/DDBJ whole genome shotgun (WGS) entry which is preliminary data.</text>
</comment>
<dbReference type="VEuPathDB" id="FungiDB:RhiirFUN_004905"/>
<dbReference type="AlphaFoldDB" id="A0A2N1KXS5"/>
<dbReference type="VEuPathDB" id="FungiDB:RhiirA1_479691"/>
<reference evidence="1 2" key="2">
    <citation type="submission" date="2017-10" db="EMBL/GenBank/DDBJ databases">
        <title>Extensive intraspecific genome diversity in a model arbuscular mycorrhizal fungus.</title>
        <authorList>
            <person name="Chen E.C.H."/>
            <person name="Morin E."/>
            <person name="Baudet D."/>
            <person name="Noel J."/>
            <person name="Ndikumana S."/>
            <person name="Charron P."/>
            <person name="St-Onge C."/>
            <person name="Giorgi J."/>
            <person name="Grigoriev I.V."/>
            <person name="Roux C."/>
            <person name="Martin F.M."/>
            <person name="Corradi N."/>
        </authorList>
    </citation>
    <scope>NUCLEOTIDE SEQUENCE [LARGE SCALE GENOMIC DNA]</scope>
    <source>
        <strain evidence="1 2">C2</strain>
    </source>
</reference>
<evidence type="ECO:0000313" key="1">
    <source>
        <dbReference type="EMBL" id="PKK41933.1"/>
    </source>
</evidence>
<dbReference type="VEuPathDB" id="FungiDB:FUN_023828"/>
<organism evidence="1 2">
    <name type="scientific">Rhizophagus irregularis</name>
    <dbReference type="NCBI Taxonomy" id="588596"/>
    <lineage>
        <taxon>Eukaryota</taxon>
        <taxon>Fungi</taxon>
        <taxon>Fungi incertae sedis</taxon>
        <taxon>Mucoromycota</taxon>
        <taxon>Glomeromycotina</taxon>
        <taxon>Glomeromycetes</taxon>
        <taxon>Glomerales</taxon>
        <taxon>Glomeraceae</taxon>
        <taxon>Rhizophagus</taxon>
    </lineage>
</organism>
<evidence type="ECO:0000313" key="2">
    <source>
        <dbReference type="Proteomes" id="UP000233469"/>
    </source>
</evidence>
<gene>
    <name evidence="1" type="ORF">RhiirC2_804650</name>
</gene>
<feature type="non-terminal residue" evidence="1">
    <location>
        <position position="1"/>
    </location>
</feature>
<name>A0A2N1KXS5_9GLOM</name>
<dbReference type="EMBL" id="LLXL01009670">
    <property type="protein sequence ID" value="PKK41933.1"/>
    <property type="molecule type" value="Genomic_DNA"/>
</dbReference>
<proteinExistence type="predicted"/>
<accession>A0A2N1KXS5</accession>
<protein>
    <submittedName>
        <fullName evidence="1">Uncharacterized protein</fullName>
    </submittedName>
</protein>
<sequence>TKIENTLEITSRSDTFIAKLKDLIYEKKKHKLRTLEQSLDTNAKNTITKKLDKMLMPLYDIGEIFEQSSKNICIIAQPPATSKGSDIYYVIF</sequence>
<dbReference type="Proteomes" id="UP000233469">
    <property type="component" value="Unassembled WGS sequence"/>
</dbReference>